<evidence type="ECO:0000313" key="6">
    <source>
        <dbReference type="EMBL" id="KPL55026.1"/>
    </source>
</evidence>
<reference evidence="6 7" key="1">
    <citation type="submission" date="2015-09" db="EMBL/GenBank/DDBJ databases">
        <authorList>
            <person name="Jackson K.R."/>
            <person name="Lunt B.L."/>
            <person name="Fisher J.N.B."/>
            <person name="Gardner A.V."/>
            <person name="Bailey M.E."/>
            <person name="Deus L.M."/>
            <person name="Earl A.S."/>
            <person name="Gibby P.D."/>
            <person name="Hartmann K.A."/>
            <person name="Liu J.E."/>
            <person name="Manci A.M."/>
            <person name="Nielsen D.A."/>
            <person name="Solomon M.B."/>
            <person name="Breakwell D.P."/>
            <person name="Burnett S.H."/>
            <person name="Grose J.H."/>
        </authorList>
    </citation>
    <scope>NUCLEOTIDE SEQUENCE [LARGE SCALE GENOMIC DNA]</scope>
    <source>
        <strain evidence="6 7">16</strain>
    </source>
</reference>
<comment type="caution">
    <text evidence="6">The sequence shown here is derived from an EMBL/GenBank/DDBJ whole genome shotgun (WGS) entry which is preliminary data.</text>
</comment>
<dbReference type="Gene3D" id="3.20.20.480">
    <property type="entry name" value="Trimethylamine methyltransferase-like"/>
    <property type="match status" value="1"/>
</dbReference>
<keyword evidence="7" id="KW-1185">Reference proteome</keyword>
<keyword evidence="2" id="KW-0489">Methyltransferase</keyword>
<dbReference type="EC" id="2.1.1.-" evidence="4"/>
<gene>
    <name evidence="6" type="ORF">ABB55_24690</name>
</gene>
<evidence type="ECO:0000256" key="3">
    <source>
        <dbReference type="ARBA" id="ARBA00022679"/>
    </source>
</evidence>
<organism evidence="6 7">
    <name type="scientific">Prosthecodimorpha hirschii</name>
    <dbReference type="NCBI Taxonomy" id="665126"/>
    <lineage>
        <taxon>Bacteria</taxon>
        <taxon>Pseudomonadati</taxon>
        <taxon>Pseudomonadota</taxon>
        <taxon>Alphaproteobacteria</taxon>
        <taxon>Hyphomicrobiales</taxon>
        <taxon>Ancalomicrobiaceae</taxon>
        <taxon>Prosthecodimorpha</taxon>
    </lineage>
</organism>
<dbReference type="RefSeq" id="WP_054361193.1">
    <property type="nucleotide sequence ID" value="NZ_LJYW01000001.1"/>
</dbReference>
<accession>A0A0P6W8U6</accession>
<dbReference type="InterPro" id="IPR038601">
    <property type="entry name" value="MttB-like_sf"/>
</dbReference>
<dbReference type="Pfam" id="PF06253">
    <property type="entry name" value="MTTB"/>
    <property type="match status" value="1"/>
</dbReference>
<dbReference type="GO" id="GO:0015948">
    <property type="term" value="P:methanogenesis"/>
    <property type="evidence" value="ECO:0007669"/>
    <property type="project" value="UniProtKB-UniRule"/>
</dbReference>
<dbReference type="GO" id="GO:0032259">
    <property type="term" value="P:methylation"/>
    <property type="evidence" value="ECO:0007669"/>
    <property type="project" value="UniProtKB-KW"/>
</dbReference>
<dbReference type="STRING" id="665126.ABB55_24690"/>
<protein>
    <recommendedName>
        <fullName evidence="4">Methyltransferase</fullName>
        <ecNumber evidence="4">2.1.1.-</ecNumber>
    </recommendedName>
</protein>
<evidence type="ECO:0000313" key="7">
    <source>
        <dbReference type="Proteomes" id="UP000048984"/>
    </source>
</evidence>
<evidence type="ECO:0000256" key="1">
    <source>
        <dbReference type="ARBA" id="ARBA00007137"/>
    </source>
</evidence>
<reference evidence="6 7" key="2">
    <citation type="submission" date="2015-10" db="EMBL/GenBank/DDBJ databases">
        <title>Draft Genome Sequence of Prosthecomicrobium hirschii ATCC 27832.</title>
        <authorList>
            <person name="Daniel J."/>
            <person name="Givan S.A."/>
            <person name="Brun Y.V."/>
            <person name="Brown P.J."/>
        </authorList>
    </citation>
    <scope>NUCLEOTIDE SEQUENCE [LARGE SCALE GENOMIC DNA]</scope>
    <source>
        <strain evidence="6 7">16</strain>
    </source>
</reference>
<dbReference type="InterPro" id="IPR010426">
    <property type="entry name" value="MTTB_MeTrfase"/>
</dbReference>
<evidence type="ECO:0000256" key="5">
    <source>
        <dbReference type="SAM" id="MobiDB-lite"/>
    </source>
</evidence>
<dbReference type="GO" id="GO:0008168">
    <property type="term" value="F:methyltransferase activity"/>
    <property type="evidence" value="ECO:0007669"/>
    <property type="project" value="UniProtKB-KW"/>
</dbReference>
<evidence type="ECO:0000256" key="4">
    <source>
        <dbReference type="PIRNR" id="PIRNR037567"/>
    </source>
</evidence>
<name>A0A0P6W8U6_9HYPH</name>
<proteinExistence type="inferred from homology"/>
<feature type="region of interest" description="Disordered" evidence="5">
    <location>
        <begin position="1"/>
        <end position="39"/>
    </location>
</feature>
<keyword evidence="3 4" id="KW-0808">Transferase</keyword>
<comment type="similarity">
    <text evidence="1 4">Belongs to the trimethylamine methyltransferase family.</text>
</comment>
<evidence type="ECO:0000256" key="2">
    <source>
        <dbReference type="ARBA" id="ARBA00022603"/>
    </source>
</evidence>
<dbReference type="PIRSF" id="PIRSF037567">
    <property type="entry name" value="MTTB_MeTrfase"/>
    <property type="match status" value="1"/>
</dbReference>
<dbReference type="EMBL" id="LJYW01000001">
    <property type="protein sequence ID" value="KPL55026.1"/>
    <property type="molecule type" value="Genomic_DNA"/>
</dbReference>
<dbReference type="AlphaFoldDB" id="A0A0P6W8U6"/>
<dbReference type="Proteomes" id="UP000048984">
    <property type="component" value="Unassembled WGS sequence"/>
</dbReference>
<sequence length="527" mass="56753">MSVTSGDGQPAPSETAAPSGRRRDRGGRATRSAGAPDFTPIPRLRVPWAPLDILSAEQIERVLDGAYRVLAETGLEIRSPEARTIYARAGALVDDETQIVRLGRDIVEAALAHAPAEFVLHARDPARHLHVGGNTVNFGPVNGAPNITDREGGRRYGDIAAFRDILKITHRLGILHWQGGIVVEPTDRPVPSRHLDCYLAHVECSDIVWAARGVGRPQAEDALAMSAIEHGCSIDDLALRPTLMTVTNVNSPRRVDEEILASIMTLAAAGQCVVITPFTLMGAMAPVTLAGALVQQTAEQLAVVALCQLVRPGAPTVLGGFTSNVDMRTGSPAFGTPEYVRACLATAQLGRRLRLPVRTSAVNASPAVDAQSTYETFFSLQAAILSHSHLINHAAGWLEGGLAASMEKIIVDAEMLRGWAEILKPLAFSDDELAVDAIAGVPAGGHFFGAAHTLARYETAFYRPLLSDWSNYENWRDAGARDATVRATDIWKRARDEWVAPPLDPAIREALAAYVARRREELERTAA</sequence>